<dbReference type="InterPro" id="IPR024434">
    <property type="entry name" value="TSCPD_dom"/>
</dbReference>
<evidence type="ECO:0000313" key="8">
    <source>
        <dbReference type="Proteomes" id="UP000595332"/>
    </source>
</evidence>
<dbReference type="KEGG" id="njp:NEJAP_1889"/>
<dbReference type="EMBL" id="AP014546">
    <property type="protein sequence ID" value="BBB29839.1"/>
    <property type="molecule type" value="Genomic_DNA"/>
</dbReference>
<dbReference type="GO" id="GO:0071897">
    <property type="term" value="P:DNA biosynthetic process"/>
    <property type="evidence" value="ECO:0007669"/>
    <property type="project" value="UniProtKB-KW"/>
</dbReference>
<gene>
    <name evidence="7" type="ORF">NEJAP_1889</name>
</gene>
<evidence type="ECO:0000256" key="5">
    <source>
        <dbReference type="ARBA" id="ARBA00047754"/>
    </source>
</evidence>
<evidence type="ECO:0000256" key="2">
    <source>
        <dbReference type="ARBA" id="ARBA00012274"/>
    </source>
</evidence>
<organism evidence="7 8">
    <name type="scientific">Neptunomonas japonica JAMM 1380</name>
    <dbReference type="NCBI Taxonomy" id="1441457"/>
    <lineage>
        <taxon>Bacteria</taxon>
        <taxon>Pseudomonadati</taxon>
        <taxon>Pseudomonadota</taxon>
        <taxon>Gammaproteobacteria</taxon>
        <taxon>Oceanospirillales</taxon>
        <taxon>Oceanospirillaceae</taxon>
        <taxon>Neptunomonas</taxon>
    </lineage>
</organism>
<dbReference type="GO" id="GO:0004748">
    <property type="term" value="F:ribonucleoside-diphosphate reductase activity, thioredoxin disulfide as acceptor"/>
    <property type="evidence" value="ECO:0007669"/>
    <property type="project" value="UniProtKB-EC"/>
</dbReference>
<keyword evidence="8" id="KW-1185">Reference proteome</keyword>
<keyword evidence="3" id="KW-0237">DNA synthesis</keyword>
<dbReference type="EC" id="1.17.4.1" evidence="2"/>
<reference evidence="7 8" key="1">
    <citation type="journal article" date="2008" name="Int. J. Syst. Evol. Microbiol.">
        <title>Neptunomonas japonica sp. nov., an Osedax japonicus symbiont-like bacterium isolated from sediment adjacent to sperm whale carcasses off Kagoshima, Japan.</title>
        <authorList>
            <person name="Miyazaki M."/>
            <person name="Nogi Y."/>
            <person name="Fujiwara Y."/>
            <person name="Kawato M."/>
            <person name="Kubokawa K."/>
            <person name="Horikoshi K."/>
        </authorList>
    </citation>
    <scope>NUCLEOTIDE SEQUENCE [LARGE SCALE GENOMIC DNA]</scope>
    <source>
        <strain evidence="7 8">JAMM 1380</strain>
    </source>
</reference>
<dbReference type="Proteomes" id="UP000595332">
    <property type="component" value="Chromosome"/>
</dbReference>
<dbReference type="Pfam" id="PF12637">
    <property type="entry name" value="TSCPD"/>
    <property type="match status" value="1"/>
</dbReference>
<feature type="domain" description="TSCPD" evidence="6">
    <location>
        <begin position="61"/>
        <end position="168"/>
    </location>
</feature>
<accession>A0A7R6P9Q2</accession>
<evidence type="ECO:0000259" key="6">
    <source>
        <dbReference type="Pfam" id="PF12637"/>
    </source>
</evidence>
<evidence type="ECO:0000256" key="3">
    <source>
        <dbReference type="ARBA" id="ARBA00022634"/>
    </source>
</evidence>
<evidence type="ECO:0000256" key="1">
    <source>
        <dbReference type="ARBA" id="ARBA00007405"/>
    </source>
</evidence>
<dbReference type="RefSeq" id="WP_201347066.1">
    <property type="nucleotide sequence ID" value="NZ_AP014546.1"/>
</dbReference>
<proteinExistence type="inferred from homology"/>
<evidence type="ECO:0000313" key="7">
    <source>
        <dbReference type="EMBL" id="BBB29839.1"/>
    </source>
</evidence>
<name>A0A7R6P9Q2_9GAMM</name>
<comment type="catalytic activity">
    <reaction evidence="5">
        <text>a 2'-deoxyribonucleoside 5'-diphosphate + [thioredoxin]-disulfide + H2O = a ribonucleoside 5'-diphosphate + [thioredoxin]-dithiol</text>
        <dbReference type="Rhea" id="RHEA:23252"/>
        <dbReference type="Rhea" id="RHEA-COMP:10698"/>
        <dbReference type="Rhea" id="RHEA-COMP:10700"/>
        <dbReference type="ChEBI" id="CHEBI:15377"/>
        <dbReference type="ChEBI" id="CHEBI:29950"/>
        <dbReference type="ChEBI" id="CHEBI:50058"/>
        <dbReference type="ChEBI" id="CHEBI:57930"/>
        <dbReference type="ChEBI" id="CHEBI:73316"/>
        <dbReference type="EC" id="1.17.4.1"/>
    </reaction>
</comment>
<comment type="similarity">
    <text evidence="1">Belongs to the ribonucleoside diphosphate reductase class-2 family.</text>
</comment>
<keyword evidence="4" id="KW-0547">Nucleotide-binding</keyword>
<dbReference type="AlphaFoldDB" id="A0A7R6P9Q2"/>
<sequence length="256" mass="28679">MPSIEQKRVIKIDQAIVSYKVITAQDTAEAAIKAVEHNQEKRAEPCLETVHENLSRPDFLMGSTYKIKTPMSEHALYITINDIVLNQDTPHEQRHPYEIFINSKNMDHFMWVVALTRVISAVFRKGGDVTFMVEELKAVFDPKGGYFKKGGKFMPSLVAEIGESIENHLKMIGLIKNQSIDSHQQKILDEKRAEFDRRSATQKELVSSNPVNNSAVNDDNGGFPANAQLCNKCHTKAAILMDGCYTCLSCGDSKCS</sequence>
<protein>
    <recommendedName>
        <fullName evidence="2">ribonucleoside-diphosphate reductase</fullName>
        <ecNumber evidence="2">1.17.4.1</ecNumber>
    </recommendedName>
</protein>
<dbReference type="GO" id="GO:0000166">
    <property type="term" value="F:nucleotide binding"/>
    <property type="evidence" value="ECO:0007669"/>
    <property type="project" value="UniProtKB-KW"/>
</dbReference>
<evidence type="ECO:0000256" key="4">
    <source>
        <dbReference type="ARBA" id="ARBA00022741"/>
    </source>
</evidence>